<feature type="transmembrane region" description="Helical" evidence="5">
    <location>
        <begin position="46"/>
        <end position="73"/>
    </location>
</feature>
<proteinExistence type="predicted"/>
<dbReference type="Pfam" id="PF00581">
    <property type="entry name" value="Rhodanese"/>
    <property type="match status" value="1"/>
</dbReference>
<keyword evidence="4 5" id="KW-0472">Membrane</keyword>
<dbReference type="Gene3D" id="1.20.120.1630">
    <property type="match status" value="1"/>
</dbReference>
<protein>
    <submittedName>
        <fullName evidence="7">DUF1295 domain-containing protein</fullName>
    </submittedName>
</protein>
<accession>A0A7C4ET92</accession>
<dbReference type="InterPro" id="IPR052527">
    <property type="entry name" value="Metal_cation-efflux_comp"/>
</dbReference>
<comment type="subcellular location">
    <subcellularLocation>
        <location evidence="1">Endomembrane system</location>
        <topology evidence="1">Multi-pass membrane protein</topology>
    </subcellularLocation>
</comment>
<evidence type="ECO:0000256" key="1">
    <source>
        <dbReference type="ARBA" id="ARBA00004127"/>
    </source>
</evidence>
<feature type="transmembrane region" description="Helical" evidence="5">
    <location>
        <begin position="151"/>
        <end position="172"/>
    </location>
</feature>
<feature type="transmembrane region" description="Helical" evidence="5">
    <location>
        <begin position="12"/>
        <end position="34"/>
    </location>
</feature>
<comment type="caution">
    <text evidence="7">The sequence shown here is derived from an EMBL/GenBank/DDBJ whole genome shotgun (WGS) entry which is preliminary data.</text>
</comment>
<evidence type="ECO:0000256" key="2">
    <source>
        <dbReference type="ARBA" id="ARBA00022692"/>
    </source>
</evidence>
<dbReference type="SUPFAM" id="SSF52821">
    <property type="entry name" value="Rhodanese/Cell cycle control phosphatase"/>
    <property type="match status" value="1"/>
</dbReference>
<feature type="domain" description="Rhodanese" evidence="6">
    <location>
        <begin position="185"/>
        <end position="269"/>
    </location>
</feature>
<dbReference type="InterPro" id="IPR001763">
    <property type="entry name" value="Rhodanese-like_dom"/>
</dbReference>
<sequence length="442" mass="50154">MEIKAGRLAEGPLLAILIYLGAAICLISAILFGASHAAHPLSTLRMIILIAVGSLAFFVFCISFFGLIAYLVFHPSLSKHAHIFTQVHASQMLHPLTTALVLGLFCVCLYYDVTWAWVVWTATLFLYVLHTVMLVRAILDQYMMEDRSPGVKGLIVLILNLIFGAEIVTFAGGARPIAPWQLDELPEDTWIVDVRTKPEYYWNRMQGAENYPWGAGVLEAAAQHSLDRPVLVTCLSGHRSPAVAVYLRKLGFKHVYNLHWGLMYHILLERNKKSIGPFSLTRPHRDPQRRGEDLRHISIGYLTLQFFILIIAPVENWIRHPQVSDLQKIVGLVLGIGGLILGWLSFRALGRNFRVFAAPRRSGTLVTTGVYSKVRHPMYVAAILIFAGYCLFFSSLISAPLWLAFSVLYVVKSIREERILADHYPDYEDYMRRTWRFVPYVW</sequence>
<dbReference type="Pfam" id="PF04191">
    <property type="entry name" value="PEMT"/>
    <property type="match status" value="1"/>
</dbReference>
<dbReference type="GO" id="GO:0012505">
    <property type="term" value="C:endomembrane system"/>
    <property type="evidence" value="ECO:0007669"/>
    <property type="project" value="UniProtKB-SubCell"/>
</dbReference>
<dbReference type="CDD" id="cd00158">
    <property type="entry name" value="RHOD"/>
    <property type="match status" value="1"/>
</dbReference>
<dbReference type="PROSITE" id="PS50206">
    <property type="entry name" value="RHODANESE_3"/>
    <property type="match status" value="1"/>
</dbReference>
<evidence type="ECO:0000256" key="3">
    <source>
        <dbReference type="ARBA" id="ARBA00022989"/>
    </source>
</evidence>
<evidence type="ECO:0000256" key="4">
    <source>
        <dbReference type="ARBA" id="ARBA00023136"/>
    </source>
</evidence>
<feature type="transmembrane region" description="Helical" evidence="5">
    <location>
        <begin position="299"/>
        <end position="317"/>
    </location>
</feature>
<dbReference type="PANTHER" id="PTHR43847">
    <property type="entry name" value="BLL3993 PROTEIN"/>
    <property type="match status" value="1"/>
</dbReference>
<dbReference type="Gene3D" id="3.40.250.10">
    <property type="entry name" value="Rhodanese-like domain"/>
    <property type="match status" value="1"/>
</dbReference>
<organism evidence="7">
    <name type="scientific">Desulfomonile tiedjei</name>
    <dbReference type="NCBI Taxonomy" id="2358"/>
    <lineage>
        <taxon>Bacteria</taxon>
        <taxon>Pseudomonadati</taxon>
        <taxon>Thermodesulfobacteriota</taxon>
        <taxon>Desulfomonilia</taxon>
        <taxon>Desulfomonilales</taxon>
        <taxon>Desulfomonilaceae</taxon>
        <taxon>Desulfomonile</taxon>
    </lineage>
</organism>
<dbReference type="InterPro" id="IPR036873">
    <property type="entry name" value="Rhodanese-like_dom_sf"/>
</dbReference>
<evidence type="ECO:0000259" key="6">
    <source>
        <dbReference type="PROSITE" id="PS50206"/>
    </source>
</evidence>
<keyword evidence="2 5" id="KW-0812">Transmembrane</keyword>
<evidence type="ECO:0000313" key="7">
    <source>
        <dbReference type="EMBL" id="HGH59813.1"/>
    </source>
</evidence>
<dbReference type="PANTHER" id="PTHR43847:SF1">
    <property type="entry name" value="BLL3993 PROTEIN"/>
    <property type="match status" value="1"/>
</dbReference>
<feature type="transmembrane region" description="Helical" evidence="5">
    <location>
        <begin position="93"/>
        <end position="111"/>
    </location>
</feature>
<feature type="transmembrane region" description="Helical" evidence="5">
    <location>
        <begin position="329"/>
        <end position="346"/>
    </location>
</feature>
<name>A0A7C4ET92_9BACT</name>
<feature type="transmembrane region" description="Helical" evidence="5">
    <location>
        <begin position="117"/>
        <end position="139"/>
    </location>
</feature>
<dbReference type="InterPro" id="IPR007318">
    <property type="entry name" value="Phopholipid_MeTrfase"/>
</dbReference>
<keyword evidence="3 5" id="KW-1133">Transmembrane helix</keyword>
<dbReference type="EMBL" id="DTGT01000023">
    <property type="protein sequence ID" value="HGH59813.1"/>
    <property type="molecule type" value="Genomic_DNA"/>
</dbReference>
<feature type="transmembrane region" description="Helical" evidence="5">
    <location>
        <begin position="378"/>
        <end position="411"/>
    </location>
</feature>
<dbReference type="SMART" id="SM00450">
    <property type="entry name" value="RHOD"/>
    <property type="match status" value="1"/>
</dbReference>
<gene>
    <name evidence="7" type="ORF">ENV54_00790</name>
</gene>
<dbReference type="AlphaFoldDB" id="A0A7C4ET92"/>
<reference evidence="7" key="1">
    <citation type="journal article" date="2020" name="mSystems">
        <title>Genome- and Community-Level Interaction Insights into Carbon Utilization and Element Cycling Functions of Hydrothermarchaeota in Hydrothermal Sediment.</title>
        <authorList>
            <person name="Zhou Z."/>
            <person name="Liu Y."/>
            <person name="Xu W."/>
            <person name="Pan J."/>
            <person name="Luo Z.H."/>
            <person name="Li M."/>
        </authorList>
    </citation>
    <scope>NUCLEOTIDE SEQUENCE [LARGE SCALE GENOMIC DNA]</scope>
    <source>
        <strain evidence="7">SpSt-769</strain>
    </source>
</reference>
<evidence type="ECO:0000256" key="5">
    <source>
        <dbReference type="SAM" id="Phobius"/>
    </source>
</evidence>